<dbReference type="RefSeq" id="WP_316704467.1">
    <property type="nucleotide sequence ID" value="NZ_CP136337.1"/>
</dbReference>
<keyword evidence="1" id="KW-0614">Plasmid</keyword>
<proteinExistence type="predicted"/>
<evidence type="ECO:0000313" key="2">
    <source>
        <dbReference type="Proteomes" id="UP001303946"/>
    </source>
</evidence>
<reference evidence="1 2" key="1">
    <citation type="submission" date="2023-10" db="EMBL/GenBank/DDBJ databases">
        <title>Bacteria for the degradation of biodegradable plastic PBAT(Polybutylene adipate terephthalate).</title>
        <authorList>
            <person name="Weon H.-Y."/>
            <person name="Yeon J."/>
        </authorList>
    </citation>
    <scope>NUCLEOTIDE SEQUENCE [LARGE SCALE GENOMIC DNA]</scope>
    <source>
        <strain evidence="1 2">SBD 7-3</strain>
        <plasmid evidence="1 2">unnamed1</plasmid>
    </source>
</reference>
<evidence type="ECO:0008006" key="3">
    <source>
        <dbReference type="Google" id="ProtNLM"/>
    </source>
</evidence>
<dbReference type="Proteomes" id="UP001303946">
    <property type="component" value="Plasmid unnamed1"/>
</dbReference>
<accession>A0ABZ0D248</accession>
<evidence type="ECO:0000313" key="1">
    <source>
        <dbReference type="EMBL" id="WOB11258.1"/>
    </source>
</evidence>
<organism evidence="1 2">
    <name type="scientific">Piscinibacter gummiphilus</name>
    <dbReference type="NCBI Taxonomy" id="946333"/>
    <lineage>
        <taxon>Bacteria</taxon>
        <taxon>Pseudomonadati</taxon>
        <taxon>Pseudomonadota</taxon>
        <taxon>Betaproteobacteria</taxon>
        <taxon>Burkholderiales</taxon>
        <taxon>Sphaerotilaceae</taxon>
        <taxon>Piscinibacter</taxon>
    </lineage>
</organism>
<keyword evidence="2" id="KW-1185">Reference proteome</keyword>
<gene>
    <name evidence="1" type="ORF">RXV79_26875</name>
</gene>
<sequence>MTDEASVQLERVVRFLQGIGLVCTMNPGAHGFIHGVSIRHGSLQIDPFASPSSLLHEAGHLSIIPAKFRGLACDDLVSAFEVMFAETDFSDPDSPGARAAIQCSDPEATAWAWAAGRAVGLAPEVIIQDDEYDGTGKWIRMQLANGHYAGIHGLAHAGFCAVRESPLSRRQGLAVFPKLNRWLQN</sequence>
<dbReference type="EMBL" id="CP136337">
    <property type="protein sequence ID" value="WOB11258.1"/>
    <property type="molecule type" value="Genomic_DNA"/>
</dbReference>
<geneLocation type="plasmid" evidence="1 2">
    <name>unnamed1</name>
</geneLocation>
<name>A0ABZ0D248_9BURK</name>
<protein>
    <recommendedName>
        <fullName evidence="3">DUF4304 domain-containing protein</fullName>
    </recommendedName>
</protein>